<dbReference type="AlphaFoldDB" id="A0A183UHF6"/>
<reference evidence="1 2" key="2">
    <citation type="submission" date="2018-11" db="EMBL/GenBank/DDBJ databases">
        <authorList>
            <consortium name="Pathogen Informatics"/>
        </authorList>
    </citation>
    <scope>NUCLEOTIDE SEQUENCE [LARGE SCALE GENOMIC DNA]</scope>
</reference>
<dbReference type="Proteomes" id="UP000050794">
    <property type="component" value="Unassembled WGS sequence"/>
</dbReference>
<organism evidence="2 3">
    <name type="scientific">Toxocara canis</name>
    <name type="common">Canine roundworm</name>
    <dbReference type="NCBI Taxonomy" id="6265"/>
    <lineage>
        <taxon>Eukaryota</taxon>
        <taxon>Metazoa</taxon>
        <taxon>Ecdysozoa</taxon>
        <taxon>Nematoda</taxon>
        <taxon>Chromadorea</taxon>
        <taxon>Rhabditida</taxon>
        <taxon>Spirurina</taxon>
        <taxon>Ascaridomorpha</taxon>
        <taxon>Ascaridoidea</taxon>
        <taxon>Toxocaridae</taxon>
        <taxon>Toxocara</taxon>
    </lineage>
</organism>
<reference evidence="3" key="1">
    <citation type="submission" date="2016-06" db="UniProtKB">
        <authorList>
            <consortium name="WormBaseParasite"/>
        </authorList>
    </citation>
    <scope>IDENTIFICATION</scope>
</reference>
<keyword evidence="2" id="KW-1185">Reference proteome</keyword>
<dbReference type="EMBL" id="UYWY01019786">
    <property type="protein sequence ID" value="VDM39247.1"/>
    <property type="molecule type" value="Genomic_DNA"/>
</dbReference>
<accession>A0A183UHF6</accession>
<name>A0A183UHF6_TOXCA</name>
<evidence type="ECO:0000313" key="3">
    <source>
        <dbReference type="WBParaSite" id="TCNE_0000792601-mRNA-1"/>
    </source>
</evidence>
<evidence type="ECO:0000313" key="1">
    <source>
        <dbReference type="EMBL" id="VDM39247.1"/>
    </source>
</evidence>
<dbReference type="WBParaSite" id="TCNE_0000792601-mRNA-1">
    <property type="protein sequence ID" value="TCNE_0000792601-mRNA-1"/>
    <property type="gene ID" value="TCNE_0000792601"/>
</dbReference>
<gene>
    <name evidence="1" type="ORF">TCNE_LOCUS7926</name>
</gene>
<protein>
    <submittedName>
        <fullName evidence="3">Major surface protein hypervariable region</fullName>
    </submittedName>
</protein>
<proteinExistence type="predicted"/>
<evidence type="ECO:0000313" key="2">
    <source>
        <dbReference type="Proteomes" id="UP000050794"/>
    </source>
</evidence>
<sequence>MVYMGGGGVPKGGLTSGDSNGGAVAAGIGDGEQCEITGAELAAMNGALTKIGELVLIALLATGYIINCGCVTPVDVVKVVGLALLGITYATV</sequence>